<organism evidence="3 4">
    <name type="scientific">Vermiconidia calcicola</name>
    <dbReference type="NCBI Taxonomy" id="1690605"/>
    <lineage>
        <taxon>Eukaryota</taxon>
        <taxon>Fungi</taxon>
        <taxon>Dikarya</taxon>
        <taxon>Ascomycota</taxon>
        <taxon>Pezizomycotina</taxon>
        <taxon>Dothideomycetes</taxon>
        <taxon>Dothideomycetidae</taxon>
        <taxon>Mycosphaerellales</taxon>
        <taxon>Extremaceae</taxon>
        <taxon>Vermiconidia</taxon>
    </lineage>
</organism>
<keyword evidence="1" id="KW-1133">Transmembrane helix</keyword>
<gene>
    <name evidence="3" type="ORF">LTR25_003714</name>
</gene>
<comment type="caution">
    <text evidence="3">The sequence shown here is derived from an EMBL/GenBank/DDBJ whole genome shotgun (WGS) entry which is preliminary data.</text>
</comment>
<evidence type="ECO:0000313" key="3">
    <source>
        <dbReference type="EMBL" id="KAK5540009.1"/>
    </source>
</evidence>
<evidence type="ECO:0000256" key="1">
    <source>
        <dbReference type="SAM" id="Phobius"/>
    </source>
</evidence>
<proteinExistence type="predicted"/>
<keyword evidence="4" id="KW-1185">Reference proteome</keyword>
<dbReference type="AlphaFoldDB" id="A0AAV9QEA2"/>
<dbReference type="PANTHER" id="PTHR34502:SF5">
    <property type="entry name" value="DUF6594 DOMAIN-CONTAINING PROTEIN"/>
    <property type="match status" value="1"/>
</dbReference>
<reference evidence="3 4" key="1">
    <citation type="submission" date="2023-06" db="EMBL/GenBank/DDBJ databases">
        <title>Black Yeasts Isolated from many extreme environments.</title>
        <authorList>
            <person name="Coleine C."/>
            <person name="Stajich J.E."/>
            <person name="Selbmann L."/>
        </authorList>
    </citation>
    <scope>NUCLEOTIDE SEQUENCE [LARGE SCALE GENOMIC DNA]</scope>
    <source>
        <strain evidence="3 4">CCFEE 5887</strain>
    </source>
</reference>
<dbReference type="PANTHER" id="PTHR34502">
    <property type="entry name" value="DUF6594 DOMAIN-CONTAINING PROTEIN-RELATED"/>
    <property type="match status" value="1"/>
</dbReference>
<dbReference type="EMBL" id="JAXLQG010000005">
    <property type="protein sequence ID" value="KAK5540009.1"/>
    <property type="molecule type" value="Genomic_DNA"/>
</dbReference>
<feature type="transmembrane region" description="Helical" evidence="1">
    <location>
        <begin position="267"/>
        <end position="284"/>
    </location>
</feature>
<dbReference type="InterPro" id="IPR046529">
    <property type="entry name" value="DUF6594"/>
</dbReference>
<name>A0AAV9QEA2_9PEZI</name>
<dbReference type="Pfam" id="PF20237">
    <property type="entry name" value="DUF6594"/>
    <property type="match status" value="1"/>
</dbReference>
<evidence type="ECO:0000313" key="4">
    <source>
        <dbReference type="Proteomes" id="UP001345827"/>
    </source>
</evidence>
<evidence type="ECO:0000259" key="2">
    <source>
        <dbReference type="Pfam" id="PF20237"/>
    </source>
</evidence>
<feature type="domain" description="DUF6594" evidence="2">
    <location>
        <begin position="4"/>
        <end position="279"/>
    </location>
</feature>
<keyword evidence="1" id="KW-0472">Membrane</keyword>
<feature type="transmembrane region" description="Helical" evidence="1">
    <location>
        <begin position="241"/>
        <end position="260"/>
    </location>
</feature>
<dbReference type="Proteomes" id="UP001345827">
    <property type="component" value="Unassembled WGS sequence"/>
</dbReference>
<accession>A0AAV9QEA2</accession>
<protein>
    <recommendedName>
        <fullName evidence="2">DUF6594 domain-containing protein</fullName>
    </recommendedName>
</protein>
<keyword evidence="1" id="KW-0812">Transmembrane</keyword>
<sequence length="293" mass="32758">MEGYTALSAAVGAYPDTAMVRRFLPLNVRNILCMQAELIRLEGDLQMTIEDDRNSGDAKRSQYEYNVGLMMGPHEHHVDGLQWQKTLAARRLLKDYNEAVLQLSSLLQRPPVSEDDLTCFRELIGKPYGSRRPFMQSIEYFAYDRKHLKDFTLLAGHTKDVLTRWIDKFVRNVFHRYVGYRTRDPISAVEAGNYHGKPPPVVYYDDRRIAGAVDAAATILASALPTLSAFGLYFIQSPLARMFAIVACTLLFSTVLTLIAKPRRVETFGASSAFAAVLVVFVQSSNGGPVCPG</sequence>